<dbReference type="GO" id="GO:0016491">
    <property type="term" value="F:oxidoreductase activity"/>
    <property type="evidence" value="ECO:0007669"/>
    <property type="project" value="UniProtKB-KW"/>
</dbReference>
<organism evidence="4 5">
    <name type="scientific">Cyclotella cryptica</name>
    <dbReference type="NCBI Taxonomy" id="29204"/>
    <lineage>
        <taxon>Eukaryota</taxon>
        <taxon>Sar</taxon>
        <taxon>Stramenopiles</taxon>
        <taxon>Ochrophyta</taxon>
        <taxon>Bacillariophyta</taxon>
        <taxon>Coscinodiscophyceae</taxon>
        <taxon>Thalassiosirophycidae</taxon>
        <taxon>Stephanodiscales</taxon>
        <taxon>Stephanodiscaceae</taxon>
        <taxon>Cyclotella</taxon>
    </lineage>
</organism>
<evidence type="ECO:0008006" key="6">
    <source>
        <dbReference type="Google" id="ProtNLM"/>
    </source>
</evidence>
<keyword evidence="3" id="KW-0732">Signal</keyword>
<keyword evidence="5" id="KW-1185">Reference proteome</keyword>
<accession>A0ABD3PQU3</accession>
<gene>
    <name evidence="4" type="ORF">HJC23_005575</name>
</gene>
<evidence type="ECO:0000256" key="1">
    <source>
        <dbReference type="ARBA" id="ARBA00023002"/>
    </source>
</evidence>
<dbReference type="PANTHER" id="PTHR42840:SF3">
    <property type="entry name" value="BINDING ROSSMANN FOLD OXIDOREDUCTASE, PUTATIVE (AFU_ORTHOLOGUE AFUA_2G10240)-RELATED"/>
    <property type="match status" value="1"/>
</dbReference>
<protein>
    <recommendedName>
        <fullName evidence="6">Gfo/Idh/MocA-like oxidoreductase N-terminal domain-containing protein</fullName>
    </recommendedName>
</protein>
<evidence type="ECO:0000256" key="2">
    <source>
        <dbReference type="SAM" id="Phobius"/>
    </source>
</evidence>
<evidence type="ECO:0000256" key="3">
    <source>
        <dbReference type="SAM" id="SignalP"/>
    </source>
</evidence>
<dbReference type="AlphaFoldDB" id="A0ABD3PQU3"/>
<keyword evidence="1" id="KW-0560">Oxidoreductase</keyword>
<feature type="transmembrane region" description="Helical" evidence="2">
    <location>
        <begin position="66"/>
        <end position="88"/>
    </location>
</feature>
<comment type="caution">
    <text evidence="4">The sequence shown here is derived from an EMBL/GenBank/DDBJ whole genome shotgun (WGS) entry which is preliminary data.</text>
</comment>
<proteinExistence type="predicted"/>
<dbReference type="EMBL" id="JABMIG020000131">
    <property type="protein sequence ID" value="KAL3790203.1"/>
    <property type="molecule type" value="Genomic_DNA"/>
</dbReference>
<dbReference type="Proteomes" id="UP001516023">
    <property type="component" value="Unassembled WGS sequence"/>
</dbReference>
<evidence type="ECO:0000313" key="4">
    <source>
        <dbReference type="EMBL" id="KAL3790203.1"/>
    </source>
</evidence>
<evidence type="ECO:0000313" key="5">
    <source>
        <dbReference type="Proteomes" id="UP001516023"/>
    </source>
</evidence>
<name>A0ABD3PQU3_9STRA</name>
<keyword evidence="2" id="KW-0812">Transmembrane</keyword>
<feature type="chain" id="PRO_5044816101" description="Gfo/Idh/MocA-like oxidoreductase N-terminal domain-containing protein" evidence="3">
    <location>
        <begin position="25"/>
        <end position="480"/>
    </location>
</feature>
<dbReference type="Gene3D" id="3.40.50.720">
    <property type="entry name" value="NAD(P)-binding Rossmann-like Domain"/>
    <property type="match status" value="1"/>
</dbReference>
<keyword evidence="2" id="KW-0472">Membrane</keyword>
<feature type="signal peptide" evidence="3">
    <location>
        <begin position="1"/>
        <end position="24"/>
    </location>
</feature>
<dbReference type="PANTHER" id="PTHR42840">
    <property type="entry name" value="NAD(P)-BINDING ROSSMANN-FOLD SUPERFAMILY PROTEIN-RELATED"/>
    <property type="match status" value="1"/>
</dbReference>
<keyword evidence="2" id="KW-1133">Transmembrane helix</keyword>
<sequence length="480" mass="54097">MTQRSLAHLLLHLTPLLLLRLSHAKLFESKAAKAARIALEQARLENERLSKLYIVFGRWEFDKTGFYTVVSVTLVILTVVGIQCGIWWRQRREGSATPFSSKVSVVDVVIVGPLSPKSGMGWYHVTQFLEMSSVRVRAVVESQYSNNLHRTPASFVDMIKALIDVGVECVDSVHKLKDVLYPNSKGRRPKKVPLLCVISAKTEDNPRYFRECINLGATHIYLEPPGAPSATQLKDMASLADLRGVHVYMGYHKLCSSYIQNAVDFSQSIPKSHVFFCHNEGYSSKDIHRVVARHPEGMMLSMTCQELAVLVSQYNISYRDVQKFRVNTNRLFSEKVTLVNVNCNDGDEKFTDLIRVAFKVITKGGKTVSVMADRCGGLLSFAVVKSHRGEELKRFQSLTEGQVKDYEGRLKEEKGLIPSFVVEKDDYLELKRRVLEDILSNGGMKKSERGLLTIQDGIEVVMFAEFCATEIDKVLVPEDL</sequence>
<reference evidence="4 5" key="1">
    <citation type="journal article" date="2020" name="G3 (Bethesda)">
        <title>Improved Reference Genome for Cyclotella cryptica CCMP332, a Model for Cell Wall Morphogenesis, Salinity Adaptation, and Lipid Production in Diatoms (Bacillariophyta).</title>
        <authorList>
            <person name="Roberts W.R."/>
            <person name="Downey K.M."/>
            <person name="Ruck E.C."/>
            <person name="Traller J.C."/>
            <person name="Alverson A.J."/>
        </authorList>
    </citation>
    <scope>NUCLEOTIDE SEQUENCE [LARGE SCALE GENOMIC DNA]</scope>
    <source>
        <strain evidence="4 5">CCMP332</strain>
    </source>
</reference>